<dbReference type="EMBL" id="CP097511">
    <property type="protein sequence ID" value="URE49196.1"/>
    <property type="molecule type" value="Genomic_DNA"/>
</dbReference>
<dbReference type="AlphaFoldDB" id="A0A9E7ICI1"/>
<accession>A0A9E7ICI1</accession>
<dbReference type="Proteomes" id="UP001055439">
    <property type="component" value="Chromosome 9"/>
</dbReference>
<gene>
    <name evidence="1" type="ORF">MUK42_25962</name>
</gene>
<keyword evidence="2" id="KW-1185">Reference proteome</keyword>
<evidence type="ECO:0000313" key="2">
    <source>
        <dbReference type="Proteomes" id="UP001055439"/>
    </source>
</evidence>
<name>A0A9E7ICI1_9LILI</name>
<protein>
    <submittedName>
        <fullName evidence="1">Uncharacterized protein</fullName>
    </submittedName>
</protein>
<evidence type="ECO:0000313" key="1">
    <source>
        <dbReference type="EMBL" id="URE49196.1"/>
    </source>
</evidence>
<sequence length="68" mass="7828">MKSRVGSHCLVFVNRERSSEVIMHEMLIPEADLHLRIKDLYAVGPLSLLFCFTAGQFQNPCQVRNRKP</sequence>
<proteinExistence type="predicted"/>
<organism evidence="1 2">
    <name type="scientific">Musa troglodytarum</name>
    <name type="common">fe'i banana</name>
    <dbReference type="NCBI Taxonomy" id="320322"/>
    <lineage>
        <taxon>Eukaryota</taxon>
        <taxon>Viridiplantae</taxon>
        <taxon>Streptophyta</taxon>
        <taxon>Embryophyta</taxon>
        <taxon>Tracheophyta</taxon>
        <taxon>Spermatophyta</taxon>
        <taxon>Magnoliopsida</taxon>
        <taxon>Liliopsida</taxon>
        <taxon>Zingiberales</taxon>
        <taxon>Musaceae</taxon>
        <taxon>Musa</taxon>
    </lineage>
</organism>
<reference evidence="1" key="1">
    <citation type="submission" date="2022-05" db="EMBL/GenBank/DDBJ databases">
        <title>The Musa troglodytarum L. genome provides insights into the mechanism of non-climacteric behaviour and enrichment of carotenoids.</title>
        <authorList>
            <person name="Wang J."/>
        </authorList>
    </citation>
    <scope>NUCLEOTIDE SEQUENCE</scope>
    <source>
        <tissue evidence="1">Leaf</tissue>
    </source>
</reference>